<sequence>MEKKAVVLEKESWSIAGVGTRNEVNSTTDELNKCMETSSRTRDNSAEGERGYGRCSWGTGQWELKVALLG</sequence>
<evidence type="ECO:0000313" key="1">
    <source>
        <dbReference type="EMBL" id="GFX93875.1"/>
    </source>
</evidence>
<gene>
    <name evidence="1" type="ORF">TNCV_3412381</name>
</gene>
<organism evidence="1 2">
    <name type="scientific">Trichonephila clavipes</name>
    <name type="common">Golden silk orbweaver</name>
    <name type="synonym">Nephila clavipes</name>
    <dbReference type="NCBI Taxonomy" id="2585209"/>
    <lineage>
        <taxon>Eukaryota</taxon>
        <taxon>Metazoa</taxon>
        <taxon>Ecdysozoa</taxon>
        <taxon>Arthropoda</taxon>
        <taxon>Chelicerata</taxon>
        <taxon>Arachnida</taxon>
        <taxon>Araneae</taxon>
        <taxon>Araneomorphae</taxon>
        <taxon>Entelegynae</taxon>
        <taxon>Araneoidea</taxon>
        <taxon>Nephilidae</taxon>
        <taxon>Trichonephila</taxon>
    </lineage>
</organism>
<accession>A0A8X6RFU9</accession>
<dbReference type="Proteomes" id="UP000887159">
    <property type="component" value="Unassembled WGS sequence"/>
</dbReference>
<keyword evidence="2" id="KW-1185">Reference proteome</keyword>
<name>A0A8X6RFU9_TRICX</name>
<proteinExistence type="predicted"/>
<protein>
    <submittedName>
        <fullName evidence="1">Uncharacterized protein</fullName>
    </submittedName>
</protein>
<dbReference type="EMBL" id="BMAU01021176">
    <property type="protein sequence ID" value="GFX93875.1"/>
    <property type="molecule type" value="Genomic_DNA"/>
</dbReference>
<evidence type="ECO:0000313" key="2">
    <source>
        <dbReference type="Proteomes" id="UP000887159"/>
    </source>
</evidence>
<comment type="caution">
    <text evidence="1">The sequence shown here is derived from an EMBL/GenBank/DDBJ whole genome shotgun (WGS) entry which is preliminary data.</text>
</comment>
<dbReference type="AlphaFoldDB" id="A0A8X6RFU9"/>
<reference evidence="1" key="1">
    <citation type="submission" date="2020-08" db="EMBL/GenBank/DDBJ databases">
        <title>Multicomponent nature underlies the extraordinary mechanical properties of spider dragline silk.</title>
        <authorList>
            <person name="Kono N."/>
            <person name="Nakamura H."/>
            <person name="Mori M."/>
            <person name="Yoshida Y."/>
            <person name="Ohtoshi R."/>
            <person name="Malay A.D."/>
            <person name="Moran D.A.P."/>
            <person name="Tomita M."/>
            <person name="Numata K."/>
            <person name="Arakawa K."/>
        </authorList>
    </citation>
    <scope>NUCLEOTIDE SEQUENCE</scope>
</reference>